<gene>
    <name evidence="1" type="ORF">PR048_002132</name>
</gene>
<keyword evidence="2" id="KW-1185">Reference proteome</keyword>
<proteinExistence type="predicted"/>
<reference evidence="1 2" key="1">
    <citation type="submission" date="2023-02" db="EMBL/GenBank/DDBJ databases">
        <title>LHISI_Scaffold_Assembly.</title>
        <authorList>
            <person name="Stuart O.P."/>
            <person name="Cleave R."/>
            <person name="Magrath M.J.L."/>
            <person name="Mikheyev A.S."/>
        </authorList>
    </citation>
    <scope>NUCLEOTIDE SEQUENCE [LARGE SCALE GENOMIC DNA]</scope>
    <source>
        <strain evidence="1">Daus_M_001</strain>
        <tissue evidence="1">Leg muscle</tissue>
    </source>
</reference>
<dbReference type="EMBL" id="JARBHB010000001">
    <property type="protein sequence ID" value="KAJ8896787.1"/>
    <property type="molecule type" value="Genomic_DNA"/>
</dbReference>
<evidence type="ECO:0000313" key="2">
    <source>
        <dbReference type="Proteomes" id="UP001159363"/>
    </source>
</evidence>
<sequence length="429" mass="46724">MRKTKQLVDGITGPKVLLLEGLTEGWCSTMDSCAAPFIKLLAHSFCWECEEGRHELAVLYQISCLNEHLRGHLTSLISTRPLPNCNRRDPVLSSDPPAGAVARSLNTVLPYVGAVRRENTPCKLRASRLEAMVYLRSEELSPLSLLRFSASSAEQCSTAESVMGAHSGGAVASSIRAMDQPAGVLISRQLGYQDYCRTSRAVCLDPLCRLTTCQPLSLSLLHATTRSTQGGGNGKSPIKPAELRIVRHISHIRKPGESEILGSNLERATVAERLDCSPLTKANRVKSPAGSLRVYASENRAGLCRWSPVFFSDISPFHSGAAPYLASPSAALKTSMLRATQISPLTFNVVLHLTLLPTFTICDNSFVSLSWAVKQGSVRLQFARLVRGDMSSAVFTPRGWVLQYISCSIACTLPPLRDRAHDVDNSSQY</sequence>
<accession>A0ABQ9IJF6</accession>
<organism evidence="1 2">
    <name type="scientific">Dryococelus australis</name>
    <dbReference type="NCBI Taxonomy" id="614101"/>
    <lineage>
        <taxon>Eukaryota</taxon>
        <taxon>Metazoa</taxon>
        <taxon>Ecdysozoa</taxon>
        <taxon>Arthropoda</taxon>
        <taxon>Hexapoda</taxon>
        <taxon>Insecta</taxon>
        <taxon>Pterygota</taxon>
        <taxon>Neoptera</taxon>
        <taxon>Polyneoptera</taxon>
        <taxon>Phasmatodea</taxon>
        <taxon>Verophasmatodea</taxon>
        <taxon>Anareolatae</taxon>
        <taxon>Phasmatidae</taxon>
        <taxon>Eurycanthinae</taxon>
        <taxon>Dryococelus</taxon>
    </lineage>
</organism>
<evidence type="ECO:0000313" key="1">
    <source>
        <dbReference type="EMBL" id="KAJ8896787.1"/>
    </source>
</evidence>
<name>A0ABQ9IJF6_9NEOP</name>
<protein>
    <submittedName>
        <fullName evidence="1">Uncharacterized protein</fullName>
    </submittedName>
</protein>
<comment type="caution">
    <text evidence="1">The sequence shown here is derived from an EMBL/GenBank/DDBJ whole genome shotgun (WGS) entry which is preliminary data.</text>
</comment>
<dbReference type="Proteomes" id="UP001159363">
    <property type="component" value="Chromosome 1"/>
</dbReference>